<reference evidence="2 3" key="1">
    <citation type="submission" date="2019-03" db="EMBL/GenBank/DDBJ databases">
        <title>Ramlibacter sp. 18x22-1, whole genome shotgun sequence.</title>
        <authorList>
            <person name="Zhang X."/>
            <person name="Feng G."/>
            <person name="Zhu H."/>
        </authorList>
    </citation>
    <scope>NUCLEOTIDE SEQUENCE [LARGE SCALE GENOMIC DNA]</scope>
    <source>
        <strain evidence="2 3">18x22-1</strain>
    </source>
</reference>
<evidence type="ECO:0000313" key="2">
    <source>
        <dbReference type="EMBL" id="TFZ03945.1"/>
    </source>
</evidence>
<organism evidence="2 3">
    <name type="scientific">Ramlibacter humi</name>
    <dbReference type="NCBI Taxonomy" id="2530451"/>
    <lineage>
        <taxon>Bacteria</taxon>
        <taxon>Pseudomonadati</taxon>
        <taxon>Pseudomonadota</taxon>
        <taxon>Betaproteobacteria</taxon>
        <taxon>Burkholderiales</taxon>
        <taxon>Comamonadaceae</taxon>
        <taxon>Ramlibacter</taxon>
    </lineage>
</organism>
<name>A0A4Z0C117_9BURK</name>
<sequence length="224" mass="22540">MSPSMMSAGAAVSAVALLSACAAWSGGSGSSNPMSYFVTSANPGKGGDLGGLAGADQYCKALATSVGAGNKTWRAYLSAAPAAGAPAVNARDRIGRGPWRNAKGEVVATSVDDLHSANNKLSKETSLTEKGGMVSGVGDPVNMHDILTGSTADGRLDTSAPDTTCRNWTSSTTGSAIVGHVDRKGLRDDAPSHSWNASHATRGCDMDSLKATGGAGLLYCFAAD</sequence>
<keyword evidence="1" id="KW-0732">Signal</keyword>
<evidence type="ECO:0000256" key="1">
    <source>
        <dbReference type="SAM" id="SignalP"/>
    </source>
</evidence>
<dbReference type="Proteomes" id="UP000297839">
    <property type="component" value="Unassembled WGS sequence"/>
</dbReference>
<dbReference type="Gene3D" id="3.10.100.10">
    <property type="entry name" value="Mannose-Binding Protein A, subunit A"/>
    <property type="match status" value="1"/>
</dbReference>
<dbReference type="InterPro" id="IPR016187">
    <property type="entry name" value="CTDL_fold"/>
</dbReference>
<dbReference type="RefSeq" id="WP_135249571.1">
    <property type="nucleotide sequence ID" value="NZ_SMLK01000002.1"/>
</dbReference>
<accession>A0A4Z0C117</accession>
<dbReference type="AlphaFoldDB" id="A0A4Z0C117"/>
<feature type="signal peptide" evidence="1">
    <location>
        <begin position="1"/>
        <end position="22"/>
    </location>
</feature>
<dbReference type="OrthoDB" id="5510573at2"/>
<dbReference type="InterPro" id="IPR016186">
    <property type="entry name" value="C-type_lectin-like/link_sf"/>
</dbReference>
<proteinExistence type="predicted"/>
<evidence type="ECO:0000313" key="3">
    <source>
        <dbReference type="Proteomes" id="UP000297839"/>
    </source>
</evidence>
<feature type="chain" id="PRO_5021472209" description="Lectin" evidence="1">
    <location>
        <begin position="23"/>
        <end position="224"/>
    </location>
</feature>
<keyword evidence="3" id="KW-1185">Reference proteome</keyword>
<protein>
    <recommendedName>
        <fullName evidence="4">Lectin</fullName>
    </recommendedName>
</protein>
<comment type="caution">
    <text evidence="2">The sequence shown here is derived from an EMBL/GenBank/DDBJ whole genome shotgun (WGS) entry which is preliminary data.</text>
</comment>
<evidence type="ECO:0008006" key="4">
    <source>
        <dbReference type="Google" id="ProtNLM"/>
    </source>
</evidence>
<dbReference type="EMBL" id="SMLK01000002">
    <property type="protein sequence ID" value="TFZ03945.1"/>
    <property type="molecule type" value="Genomic_DNA"/>
</dbReference>
<gene>
    <name evidence="2" type="ORF">EZ216_09915</name>
</gene>
<dbReference type="SUPFAM" id="SSF56436">
    <property type="entry name" value="C-type lectin-like"/>
    <property type="match status" value="1"/>
</dbReference>